<feature type="active site" description="Nucleophile" evidence="7 8">
    <location>
        <position position="85"/>
    </location>
</feature>
<comment type="subunit">
    <text evidence="7">In the presence of PdxS, forms a dodecamer of heterodimers. Only shows activity in the heterodimer.</text>
</comment>
<evidence type="ECO:0000256" key="7">
    <source>
        <dbReference type="HAMAP-Rule" id="MF_01615"/>
    </source>
</evidence>
<dbReference type="AlphaFoldDB" id="E1RJY3"/>
<sequence>MEIKAGVLALQGDVSEHLDAFDRTLDSIKDIDGYEVFALKRPEDVESCQAIAIPGGESTTISRLIDRNNLREPLKTFSGGIFATCAGMVLSASRIVDDDDVKPLSIMDIEVKRNAFGRQKDSFESEIQIEGLSEPFRAVFIRAPVAVSAGPGVKVIGKIDDGIVAAMQGKNMALAFHPELGDDLRLHELFIRNLAGHLRV</sequence>
<evidence type="ECO:0000313" key="11">
    <source>
        <dbReference type="Proteomes" id="UP000006565"/>
    </source>
</evidence>
<name>E1RJY3_METP4</name>
<dbReference type="GO" id="GO:0016740">
    <property type="term" value="F:transferase activity"/>
    <property type="evidence" value="ECO:0007669"/>
    <property type="project" value="UniProtKB-KW"/>
</dbReference>
<dbReference type="CDD" id="cd01749">
    <property type="entry name" value="GATase1_PB"/>
    <property type="match status" value="1"/>
</dbReference>
<dbReference type="InterPro" id="IPR002161">
    <property type="entry name" value="PdxT/SNO"/>
</dbReference>
<dbReference type="Pfam" id="PF01174">
    <property type="entry name" value="SNO"/>
    <property type="match status" value="1"/>
</dbReference>
<dbReference type="RefSeq" id="WP_013330044.1">
    <property type="nucleotide sequence ID" value="NC_014507.1"/>
</dbReference>
<keyword evidence="5 7" id="KW-0456">Lyase</keyword>
<dbReference type="NCBIfam" id="TIGR03800">
    <property type="entry name" value="PLP_synth_Pdx2"/>
    <property type="match status" value="1"/>
</dbReference>
<dbReference type="InterPro" id="IPR021196">
    <property type="entry name" value="PdxT/SNO_CS"/>
</dbReference>
<dbReference type="PIRSF" id="PIRSF005639">
    <property type="entry name" value="Glut_amidoT_SNO"/>
    <property type="match status" value="1"/>
</dbReference>
<keyword evidence="3 7" id="KW-0663">Pyridoxal phosphate</keyword>
<dbReference type="EC" id="3.5.1.2" evidence="7"/>
<dbReference type="PROSITE" id="PS51130">
    <property type="entry name" value="PDXT_SNO_2"/>
    <property type="match status" value="1"/>
</dbReference>
<keyword evidence="10" id="KW-0808">Transferase</keyword>
<keyword evidence="11" id="KW-1185">Reference proteome</keyword>
<dbReference type="PANTHER" id="PTHR31559:SF0">
    <property type="entry name" value="PYRIDOXAL 5'-PHOSPHATE SYNTHASE SUBUNIT SNO1-RELATED"/>
    <property type="match status" value="1"/>
</dbReference>
<evidence type="ECO:0000256" key="9">
    <source>
        <dbReference type="PIRSR" id="PIRSR005639-2"/>
    </source>
</evidence>
<dbReference type="FunFam" id="3.40.50.880:FF:000010">
    <property type="entry name" value="uncharacterized protein LOC100176842 isoform X2"/>
    <property type="match status" value="1"/>
</dbReference>
<dbReference type="GO" id="GO:0004359">
    <property type="term" value="F:glutaminase activity"/>
    <property type="evidence" value="ECO:0007669"/>
    <property type="project" value="UniProtKB-UniRule"/>
</dbReference>
<dbReference type="InterPro" id="IPR029062">
    <property type="entry name" value="Class_I_gatase-like"/>
</dbReference>
<feature type="binding site" evidence="7 9">
    <location>
        <begin position="141"/>
        <end position="142"/>
    </location>
    <ligand>
        <name>L-glutamine</name>
        <dbReference type="ChEBI" id="CHEBI:58359"/>
    </ligand>
</feature>
<accession>E1RJY3</accession>
<dbReference type="HAMAP" id="MF_01615">
    <property type="entry name" value="PdxT"/>
    <property type="match status" value="1"/>
</dbReference>
<feature type="active site" description="Charge relay system" evidence="7 8">
    <location>
        <position position="177"/>
    </location>
</feature>
<comment type="catalytic activity">
    <reaction evidence="6 7">
        <text>L-glutamine + H2O = L-glutamate + NH4(+)</text>
        <dbReference type="Rhea" id="RHEA:15889"/>
        <dbReference type="ChEBI" id="CHEBI:15377"/>
        <dbReference type="ChEBI" id="CHEBI:28938"/>
        <dbReference type="ChEBI" id="CHEBI:29985"/>
        <dbReference type="ChEBI" id="CHEBI:58359"/>
        <dbReference type="EC" id="3.5.1.2"/>
    </reaction>
</comment>
<dbReference type="EC" id="4.3.3.6" evidence="7"/>
<feature type="binding site" evidence="7 9">
    <location>
        <position position="113"/>
    </location>
    <ligand>
        <name>L-glutamine</name>
        <dbReference type="ChEBI" id="CHEBI:58359"/>
    </ligand>
</feature>
<dbReference type="PROSITE" id="PS01236">
    <property type="entry name" value="PDXT_SNO_1"/>
    <property type="match status" value="1"/>
</dbReference>
<dbReference type="OrthoDB" id="26717at2157"/>
<dbReference type="GO" id="GO:0006543">
    <property type="term" value="P:L-glutamine catabolic process"/>
    <property type="evidence" value="ECO:0007669"/>
    <property type="project" value="UniProtKB-UniRule"/>
</dbReference>
<dbReference type="Proteomes" id="UP000006565">
    <property type="component" value="Chromosome"/>
</dbReference>
<keyword evidence="2 7" id="KW-0378">Hydrolase</keyword>
<dbReference type="SUPFAM" id="SSF52317">
    <property type="entry name" value="Class I glutamine amidotransferase-like"/>
    <property type="match status" value="1"/>
</dbReference>
<comment type="function">
    <text evidence="7">Catalyzes the hydrolysis of glutamine to glutamate and ammonia as part of the biosynthesis of pyridoxal 5'-phosphate. The resulting ammonia molecule is channeled to the active site of PdxS.</text>
</comment>
<evidence type="ECO:0000256" key="5">
    <source>
        <dbReference type="ARBA" id="ARBA00023239"/>
    </source>
</evidence>
<gene>
    <name evidence="7" type="primary">pdxT</name>
    <name evidence="10" type="ordered locus">Mpet_2119</name>
</gene>
<dbReference type="GO" id="GO:0008614">
    <property type="term" value="P:pyridoxine metabolic process"/>
    <property type="evidence" value="ECO:0007669"/>
    <property type="project" value="TreeGrafter"/>
</dbReference>
<evidence type="ECO:0000256" key="2">
    <source>
        <dbReference type="ARBA" id="ARBA00022801"/>
    </source>
</evidence>
<evidence type="ECO:0000256" key="3">
    <source>
        <dbReference type="ARBA" id="ARBA00022898"/>
    </source>
</evidence>
<dbReference type="eggNOG" id="arCOG00034">
    <property type="taxonomic scope" value="Archaea"/>
</dbReference>
<dbReference type="KEGG" id="mpi:Mpet_2119"/>
<evidence type="ECO:0000256" key="8">
    <source>
        <dbReference type="PIRSR" id="PIRSR005639-1"/>
    </source>
</evidence>
<dbReference type="HOGENOM" id="CLU_069674_2_0_2"/>
<dbReference type="GO" id="GO:0036381">
    <property type="term" value="F:pyridoxal 5'-phosphate synthase (glutamine hydrolysing) activity"/>
    <property type="evidence" value="ECO:0007669"/>
    <property type="project" value="UniProtKB-UniRule"/>
</dbReference>
<dbReference type="STRING" id="679926.Mpet_2119"/>
<evidence type="ECO:0000256" key="4">
    <source>
        <dbReference type="ARBA" id="ARBA00022962"/>
    </source>
</evidence>
<evidence type="ECO:0000313" key="10">
    <source>
        <dbReference type="EMBL" id="ADN36867.1"/>
    </source>
</evidence>
<dbReference type="GeneID" id="9744601"/>
<feature type="binding site" evidence="7 9">
    <location>
        <begin position="56"/>
        <end position="58"/>
    </location>
    <ligand>
        <name>L-glutamine</name>
        <dbReference type="ChEBI" id="CHEBI:58359"/>
    </ligand>
</feature>
<dbReference type="GO" id="GO:0042823">
    <property type="term" value="P:pyridoxal phosphate biosynthetic process"/>
    <property type="evidence" value="ECO:0007669"/>
    <property type="project" value="UniProtKB-UniRule"/>
</dbReference>
<reference evidence="10 11" key="1">
    <citation type="journal article" date="2010" name="Stand. Genomic Sci.">
        <title>Complete genome sequence of Methanoplanus petrolearius type strain (SEBR 4847).</title>
        <authorList>
            <person name="Brambilla E."/>
            <person name="Djao O.D."/>
            <person name="Daligault H."/>
            <person name="Lapidus A."/>
            <person name="Lucas S."/>
            <person name="Hammon N."/>
            <person name="Nolan M."/>
            <person name="Tice H."/>
            <person name="Cheng J.F."/>
            <person name="Han C."/>
            <person name="Tapia R."/>
            <person name="Goodwin L."/>
            <person name="Pitluck S."/>
            <person name="Liolios K."/>
            <person name="Ivanova N."/>
            <person name="Mavromatis K."/>
            <person name="Mikhailova N."/>
            <person name="Pati A."/>
            <person name="Chen A."/>
            <person name="Palaniappan K."/>
            <person name="Land M."/>
            <person name="Hauser L."/>
            <person name="Chang Y.J."/>
            <person name="Jeffries C.D."/>
            <person name="Rohde M."/>
            <person name="Spring S."/>
            <person name="Sikorski J."/>
            <person name="Goker M."/>
            <person name="Woyke T."/>
            <person name="Bristow J."/>
            <person name="Eisen J.A."/>
            <person name="Markowitz V."/>
            <person name="Hugenholtz P."/>
            <person name="Kyrpides N.C."/>
            <person name="Klenk H.P."/>
        </authorList>
    </citation>
    <scope>NUCLEOTIDE SEQUENCE [LARGE SCALE GENOMIC DNA]</scope>
    <source>
        <strain evidence="11">DSM 11571 / OCM 486 / SEBR 4847</strain>
    </source>
</reference>
<protein>
    <recommendedName>
        <fullName evidence="7">Pyridoxal 5'-phosphate synthase subunit PdxT</fullName>
        <ecNumber evidence="7">4.3.3.6</ecNumber>
    </recommendedName>
    <alternativeName>
        <fullName evidence="7">Pdx2</fullName>
    </alternativeName>
    <alternativeName>
        <fullName evidence="7">Pyridoxal 5'-phosphate synthase glutaminase subunit</fullName>
        <ecNumber evidence="7">3.5.1.2</ecNumber>
    </alternativeName>
</protein>
<dbReference type="UniPathway" id="UPA00245"/>
<proteinExistence type="inferred from homology"/>
<comment type="catalytic activity">
    <reaction evidence="7">
        <text>aldehydo-D-ribose 5-phosphate + D-glyceraldehyde 3-phosphate + L-glutamine = pyridoxal 5'-phosphate + L-glutamate + phosphate + 3 H2O + H(+)</text>
        <dbReference type="Rhea" id="RHEA:31507"/>
        <dbReference type="ChEBI" id="CHEBI:15377"/>
        <dbReference type="ChEBI" id="CHEBI:15378"/>
        <dbReference type="ChEBI" id="CHEBI:29985"/>
        <dbReference type="ChEBI" id="CHEBI:43474"/>
        <dbReference type="ChEBI" id="CHEBI:58273"/>
        <dbReference type="ChEBI" id="CHEBI:58359"/>
        <dbReference type="ChEBI" id="CHEBI:59776"/>
        <dbReference type="ChEBI" id="CHEBI:597326"/>
        <dbReference type="EC" id="4.3.3.6"/>
    </reaction>
</comment>
<keyword evidence="4 7" id="KW-0315">Glutamine amidotransferase</keyword>
<evidence type="ECO:0000256" key="1">
    <source>
        <dbReference type="ARBA" id="ARBA00008345"/>
    </source>
</evidence>
<comment type="similarity">
    <text evidence="1 7">Belongs to the glutaminase PdxT/SNO family.</text>
</comment>
<organism evidence="10 11">
    <name type="scientific">Methanolacinia petrolearia (strain DSM 11571 / OCM 486 / SEBR 4847)</name>
    <name type="common">Methanoplanus petrolearius</name>
    <dbReference type="NCBI Taxonomy" id="679926"/>
    <lineage>
        <taxon>Archaea</taxon>
        <taxon>Methanobacteriati</taxon>
        <taxon>Methanobacteriota</taxon>
        <taxon>Stenosarchaea group</taxon>
        <taxon>Methanomicrobia</taxon>
        <taxon>Methanomicrobiales</taxon>
        <taxon>Methanomicrobiaceae</taxon>
        <taxon>Methanolacinia</taxon>
    </lineage>
</organism>
<evidence type="ECO:0000256" key="6">
    <source>
        <dbReference type="ARBA" id="ARBA00049534"/>
    </source>
</evidence>
<feature type="active site" description="Charge relay system" evidence="7 8">
    <location>
        <position position="179"/>
    </location>
</feature>
<dbReference type="Gene3D" id="3.40.50.880">
    <property type="match status" value="1"/>
</dbReference>
<comment type="pathway">
    <text evidence="7">Cofactor biosynthesis; pyridoxal 5'-phosphate biosynthesis.</text>
</comment>
<dbReference type="GO" id="GO:1903600">
    <property type="term" value="C:glutaminase complex"/>
    <property type="evidence" value="ECO:0007669"/>
    <property type="project" value="TreeGrafter"/>
</dbReference>
<dbReference type="EMBL" id="CP002117">
    <property type="protein sequence ID" value="ADN36867.1"/>
    <property type="molecule type" value="Genomic_DNA"/>
</dbReference>
<dbReference type="GO" id="GO:0005829">
    <property type="term" value="C:cytosol"/>
    <property type="evidence" value="ECO:0007669"/>
    <property type="project" value="TreeGrafter"/>
</dbReference>
<dbReference type="PANTHER" id="PTHR31559">
    <property type="entry name" value="PYRIDOXAL 5'-PHOSPHATE SYNTHASE SUBUNIT SNO"/>
    <property type="match status" value="1"/>
</dbReference>